<name>A0ABW6CWA1_9BACT</name>
<keyword evidence="2" id="KW-1185">Reference proteome</keyword>
<accession>A0ABW6CWA1</accession>
<evidence type="ECO:0000313" key="1">
    <source>
        <dbReference type="EMBL" id="MFD3275205.1"/>
    </source>
</evidence>
<comment type="caution">
    <text evidence="1">The sequence shown here is derived from an EMBL/GenBank/DDBJ whole genome shotgun (WGS) entry which is preliminary data.</text>
</comment>
<organism evidence="1 2">
    <name type="scientific">Aquirufa echingensis</name>
    <dbReference type="NCBI Taxonomy" id="3096516"/>
    <lineage>
        <taxon>Bacteria</taxon>
        <taxon>Pseudomonadati</taxon>
        <taxon>Bacteroidota</taxon>
        <taxon>Cytophagia</taxon>
        <taxon>Cytophagales</taxon>
        <taxon>Flectobacillaceae</taxon>
        <taxon>Aquirufa</taxon>
    </lineage>
</organism>
<dbReference type="Proteomes" id="UP001598114">
    <property type="component" value="Unassembled WGS sequence"/>
</dbReference>
<dbReference type="EMBL" id="JBBKYA010000002">
    <property type="protein sequence ID" value="MFD3275205.1"/>
    <property type="molecule type" value="Genomic_DNA"/>
</dbReference>
<sequence length="190" mass="21389">MGFFDIFKSADVRKAERFEKIRKKITISEQKSVMHEMILLSPHDSSLKDINPNGVGKFGLEKTNPIPVYGVDNVPAYMDKIRYKYISEKSGNVVYNPVEYIRTTDSDDSKNGSTKPTGSLIASGTSSENIKGVIDVYNLYSIGNQKLGKIYINSYSLKTSNKIPEGFFHRDEIPAMQDACVLMELVKEMK</sequence>
<proteinExistence type="predicted"/>
<protein>
    <submittedName>
        <fullName evidence="1">Uncharacterized protein</fullName>
    </submittedName>
</protein>
<dbReference type="RefSeq" id="WP_377974995.1">
    <property type="nucleotide sequence ID" value="NZ_JBBKYA010000002.1"/>
</dbReference>
<evidence type="ECO:0000313" key="2">
    <source>
        <dbReference type="Proteomes" id="UP001598114"/>
    </source>
</evidence>
<reference evidence="1 2" key="1">
    <citation type="submission" date="2024-03" db="EMBL/GenBank/DDBJ databases">
        <title>Aquirufa genome sequencing.</title>
        <authorList>
            <person name="Pitt A."/>
            <person name="Hahn M.W."/>
        </authorList>
    </citation>
    <scope>NUCLEOTIDE SEQUENCE [LARGE SCALE GENOMIC DNA]</scope>
    <source>
        <strain evidence="1 2">PLAD-142S6K</strain>
    </source>
</reference>
<gene>
    <name evidence="1" type="ORF">SKC38_03080</name>
</gene>